<dbReference type="PANTHER" id="PTHR30346">
    <property type="entry name" value="TRANSCRIPTIONAL DUAL REGULATOR HCAR-RELATED"/>
    <property type="match status" value="1"/>
</dbReference>
<dbReference type="Gene3D" id="1.10.10.10">
    <property type="entry name" value="Winged helix-like DNA-binding domain superfamily/Winged helix DNA-binding domain"/>
    <property type="match status" value="1"/>
</dbReference>
<dbReference type="InterPro" id="IPR036390">
    <property type="entry name" value="WH_DNA-bd_sf"/>
</dbReference>
<dbReference type="Proteomes" id="UP000275394">
    <property type="component" value="Unassembled WGS sequence"/>
</dbReference>
<dbReference type="Gene3D" id="3.40.190.290">
    <property type="match status" value="1"/>
</dbReference>
<dbReference type="InterPro" id="IPR036388">
    <property type="entry name" value="WH-like_DNA-bd_sf"/>
</dbReference>
<comment type="caution">
    <text evidence="6">The sequence shown here is derived from an EMBL/GenBank/DDBJ whole genome shotgun (WGS) entry which is preliminary data.</text>
</comment>
<feature type="domain" description="HTH lysR-type" evidence="5">
    <location>
        <begin position="1"/>
        <end position="60"/>
    </location>
</feature>
<evidence type="ECO:0000256" key="1">
    <source>
        <dbReference type="ARBA" id="ARBA00009437"/>
    </source>
</evidence>
<keyword evidence="7" id="KW-1185">Reference proteome</keyword>
<dbReference type="GO" id="GO:0032993">
    <property type="term" value="C:protein-DNA complex"/>
    <property type="evidence" value="ECO:0007669"/>
    <property type="project" value="TreeGrafter"/>
</dbReference>
<dbReference type="SUPFAM" id="SSF46785">
    <property type="entry name" value="Winged helix' DNA-binding domain"/>
    <property type="match status" value="1"/>
</dbReference>
<dbReference type="Pfam" id="PF00126">
    <property type="entry name" value="HTH_1"/>
    <property type="match status" value="1"/>
</dbReference>
<comment type="similarity">
    <text evidence="1">Belongs to the LysR transcriptional regulatory family.</text>
</comment>
<sequence length="295" mass="32490">MPLSTEQLLSFVKVAEFGSIAEAARQLKKSRATVSESIANLELDLGFALLDRSRRDIALTENAQAILVQSKIAVMHLQRLSQLASSVLAKEESEFTIAYDGHIPVSALSGLALALKQAFPHTRVNLHRCFGEQVKLAVGDTADVAFVLSKTTDAYEGLSFKQVGYFSQHYVVAEHHPLNGQSCSSAQLSCYPQLFLGAGYSKSFMARGLKSPNWSFVESLEVLQEVLTQTDNWSILASQDAEALVEKGGFAVLQPEFLALQPRLAIDLIWQSELEVKAVKQRVIEQSAQYFAKLR</sequence>
<dbReference type="GO" id="GO:0003700">
    <property type="term" value="F:DNA-binding transcription factor activity"/>
    <property type="evidence" value="ECO:0007669"/>
    <property type="project" value="InterPro"/>
</dbReference>
<evidence type="ECO:0000259" key="5">
    <source>
        <dbReference type="PROSITE" id="PS50931"/>
    </source>
</evidence>
<evidence type="ECO:0000256" key="4">
    <source>
        <dbReference type="ARBA" id="ARBA00023163"/>
    </source>
</evidence>
<dbReference type="PROSITE" id="PS50931">
    <property type="entry name" value="HTH_LYSR"/>
    <property type="match status" value="1"/>
</dbReference>
<gene>
    <name evidence="6" type="ORF">EDC56_2160</name>
</gene>
<protein>
    <submittedName>
        <fullName evidence="6">DNA-binding transcriptional LysR family regulator</fullName>
    </submittedName>
</protein>
<proteinExistence type="inferred from homology"/>
<dbReference type="RefSeq" id="WP_123712476.1">
    <property type="nucleotide sequence ID" value="NZ_RKHR01000004.1"/>
</dbReference>
<dbReference type="InterPro" id="IPR005119">
    <property type="entry name" value="LysR_subst-bd"/>
</dbReference>
<name>A0A3N2DQZ0_9GAMM</name>
<evidence type="ECO:0000256" key="2">
    <source>
        <dbReference type="ARBA" id="ARBA00023015"/>
    </source>
</evidence>
<dbReference type="OrthoDB" id="196624at2"/>
<evidence type="ECO:0000313" key="6">
    <source>
        <dbReference type="EMBL" id="ROS01715.1"/>
    </source>
</evidence>
<dbReference type="GO" id="GO:0003677">
    <property type="term" value="F:DNA binding"/>
    <property type="evidence" value="ECO:0007669"/>
    <property type="project" value="UniProtKB-KW"/>
</dbReference>
<dbReference type="InterPro" id="IPR000847">
    <property type="entry name" value="LysR_HTH_N"/>
</dbReference>
<keyword evidence="3 6" id="KW-0238">DNA-binding</keyword>
<dbReference type="Pfam" id="PF03466">
    <property type="entry name" value="LysR_substrate"/>
    <property type="match status" value="1"/>
</dbReference>
<accession>A0A3N2DQZ0</accession>
<dbReference type="EMBL" id="RKHR01000004">
    <property type="protein sequence ID" value="ROS01715.1"/>
    <property type="molecule type" value="Genomic_DNA"/>
</dbReference>
<evidence type="ECO:0000313" key="7">
    <source>
        <dbReference type="Proteomes" id="UP000275394"/>
    </source>
</evidence>
<keyword evidence="2" id="KW-0805">Transcription regulation</keyword>
<evidence type="ECO:0000256" key="3">
    <source>
        <dbReference type="ARBA" id="ARBA00023125"/>
    </source>
</evidence>
<organism evidence="6 7">
    <name type="scientific">Sinobacterium caligoides</name>
    <dbReference type="NCBI Taxonomy" id="933926"/>
    <lineage>
        <taxon>Bacteria</taxon>
        <taxon>Pseudomonadati</taxon>
        <taxon>Pseudomonadota</taxon>
        <taxon>Gammaproteobacteria</taxon>
        <taxon>Cellvibrionales</taxon>
        <taxon>Spongiibacteraceae</taxon>
        <taxon>Sinobacterium</taxon>
    </lineage>
</organism>
<keyword evidence="4" id="KW-0804">Transcription</keyword>
<dbReference type="PANTHER" id="PTHR30346:SF28">
    <property type="entry name" value="HTH-TYPE TRANSCRIPTIONAL REGULATOR CYNR"/>
    <property type="match status" value="1"/>
</dbReference>
<dbReference type="AlphaFoldDB" id="A0A3N2DQZ0"/>
<dbReference type="SUPFAM" id="SSF53850">
    <property type="entry name" value="Periplasmic binding protein-like II"/>
    <property type="match status" value="1"/>
</dbReference>
<reference evidence="6 7" key="1">
    <citation type="submission" date="2018-11" db="EMBL/GenBank/DDBJ databases">
        <title>Genomic Encyclopedia of Type Strains, Phase IV (KMG-IV): sequencing the most valuable type-strain genomes for metagenomic binning, comparative biology and taxonomic classification.</title>
        <authorList>
            <person name="Goeker M."/>
        </authorList>
    </citation>
    <scope>NUCLEOTIDE SEQUENCE [LARGE SCALE GENOMIC DNA]</scope>
    <source>
        <strain evidence="6 7">DSM 100316</strain>
    </source>
</reference>